<evidence type="ECO:0000313" key="2">
    <source>
        <dbReference type="Proteomes" id="UP000299102"/>
    </source>
</evidence>
<keyword evidence="2" id="KW-1185">Reference proteome</keyword>
<protein>
    <submittedName>
        <fullName evidence="1">Uncharacterized transposon-derived protein F52C9.6</fullName>
    </submittedName>
</protein>
<comment type="caution">
    <text evidence="1">The sequence shown here is derived from an EMBL/GenBank/DDBJ whole genome shotgun (WGS) entry which is preliminary data.</text>
</comment>
<dbReference type="PANTHER" id="PTHR47027">
    <property type="entry name" value="REVERSE TRANSCRIPTASE DOMAIN-CONTAINING PROTEIN"/>
    <property type="match status" value="1"/>
</dbReference>
<evidence type="ECO:0000313" key="1">
    <source>
        <dbReference type="EMBL" id="GBP75475.1"/>
    </source>
</evidence>
<organism evidence="1 2">
    <name type="scientific">Eumeta variegata</name>
    <name type="common">Bagworm moth</name>
    <name type="synonym">Eumeta japonica</name>
    <dbReference type="NCBI Taxonomy" id="151549"/>
    <lineage>
        <taxon>Eukaryota</taxon>
        <taxon>Metazoa</taxon>
        <taxon>Ecdysozoa</taxon>
        <taxon>Arthropoda</taxon>
        <taxon>Hexapoda</taxon>
        <taxon>Insecta</taxon>
        <taxon>Pterygota</taxon>
        <taxon>Neoptera</taxon>
        <taxon>Endopterygota</taxon>
        <taxon>Lepidoptera</taxon>
        <taxon>Glossata</taxon>
        <taxon>Ditrysia</taxon>
        <taxon>Tineoidea</taxon>
        <taxon>Psychidae</taxon>
        <taxon>Oiketicinae</taxon>
        <taxon>Eumeta</taxon>
    </lineage>
</organism>
<dbReference type="STRING" id="151549.A0A4C1YMB2"/>
<accession>A0A4C1YMB2</accession>
<proteinExistence type="predicted"/>
<name>A0A4C1YMB2_EUMVA</name>
<sequence length="134" mass="16174">MQKEINIRIGNAWKRFWSLKEVMKNPHILMKDKTTVFNSCILPCLTYGAQTWALTNKQSRALRVCQNRMERSMLNIKLQDKIKLTNIRNKTKVEDVTYTMKKLKSKWVEHMIRSKKKKWTKEVTVWCPRYGKRR</sequence>
<reference evidence="1 2" key="1">
    <citation type="journal article" date="2019" name="Commun. Biol.">
        <title>The bagworm genome reveals a unique fibroin gene that provides high tensile strength.</title>
        <authorList>
            <person name="Kono N."/>
            <person name="Nakamura H."/>
            <person name="Ohtoshi R."/>
            <person name="Tomita M."/>
            <person name="Numata K."/>
            <person name="Arakawa K."/>
        </authorList>
    </citation>
    <scope>NUCLEOTIDE SEQUENCE [LARGE SCALE GENOMIC DNA]</scope>
</reference>
<dbReference type="OrthoDB" id="410104at2759"/>
<gene>
    <name evidence="1" type="ORF">EVAR_57213_1</name>
</gene>
<dbReference type="Proteomes" id="UP000299102">
    <property type="component" value="Unassembled WGS sequence"/>
</dbReference>
<dbReference type="EMBL" id="BGZK01001250">
    <property type="protein sequence ID" value="GBP75475.1"/>
    <property type="molecule type" value="Genomic_DNA"/>
</dbReference>
<dbReference type="AlphaFoldDB" id="A0A4C1YMB2"/>
<dbReference type="PANTHER" id="PTHR47027:SF20">
    <property type="entry name" value="REVERSE TRANSCRIPTASE-LIKE PROTEIN WITH RNA-DIRECTED DNA POLYMERASE DOMAIN"/>
    <property type="match status" value="1"/>
</dbReference>